<dbReference type="AlphaFoldDB" id="C0JWL8"/>
<feature type="transmembrane region" description="Helical" evidence="1">
    <location>
        <begin position="12"/>
        <end position="35"/>
    </location>
</feature>
<feature type="transmembrane region" description="Helical" evidence="1">
    <location>
        <begin position="150"/>
        <end position="180"/>
    </location>
</feature>
<keyword evidence="1" id="KW-0812">Transmembrane</keyword>
<keyword evidence="1" id="KW-0472">Membrane</keyword>
<geneLocation type="chloroplast" evidence="2"/>
<feature type="transmembrane region" description="Helical" evidence="1">
    <location>
        <begin position="213"/>
        <end position="232"/>
    </location>
</feature>
<reference evidence="2" key="2">
    <citation type="journal article" date="2009" name="Mol. Biol. Evol.">
        <title>The chloroplast genomes of the green algae Pyramimonas, Monomastix, and Pycnococcus shed new light on the evolutionary history of prasinophytes and the origin of the secondary chloroplasts of euglenids.</title>
        <authorList>
            <person name="Turmel M."/>
            <person name="Gagnon M.C."/>
            <person name="O'Kelly C.J."/>
            <person name="Otis C."/>
            <person name="Lemieux C."/>
        </authorList>
    </citation>
    <scope>NUCLEOTIDE SEQUENCE</scope>
</reference>
<reference evidence="2" key="1">
    <citation type="journal article" date="2006" name="BMC Biol.">
        <title>The complete chloroplast DNA sequence of the green alga Oltmannsiellopsis viridis reveals a distinctive quadripartite architecture in the chloroplast genome of early diverging ulvophytes.</title>
        <authorList>
            <person name="Pombert J.F."/>
            <person name="Lemieux C."/>
            <person name="Turmel M."/>
        </authorList>
    </citation>
    <scope>NUCLEOTIDE SEQUENCE</scope>
</reference>
<dbReference type="EMBL" id="FJ493497">
    <property type="protein sequence ID" value="ACK36880.1"/>
    <property type="molecule type" value="Genomic_DNA"/>
</dbReference>
<dbReference type="GeneID" id="7441107"/>
<gene>
    <name evidence="2" type="primary">ycf1</name>
</gene>
<proteinExistence type="predicted"/>
<sequence length="415" mass="46642">METQALSVFEGFYHGLVFSIPFSVPILICISRFLLEGFFPGLFASLGTVLGQFVFFFFIVNGTGASRSLIHVWYTFEPFLAFIGFIFAFKLASDFMSGTRTNRSNSNTLAEKSLTPFLASFVLMFLNPPMGSTSSRILLTTGSFFENSSFLTIPYILVFGVTFLGFVLFLWPLIITLFVTKGGPTEKLLRFVNIPAESFGPGRAFQPVPEARILISFLLVGCLMSGGFQYSWRLFTQYPASFVDREGQSAWVREFPSFDSNIQHRDKNLPLDRHLPVDKMNSRRVLSGRPPLSEQQKADASLKFQSFFLNTLEEKIENQLLKYRSVSNTSSFSSGNKADITDFLLSLKSQGRSLGFFVSPDNSTRFVARPLENNTKGKPKFSYIQSDTLNQGKELGIRDILHDELQVYGALFAKS</sequence>
<dbReference type="RefSeq" id="YP_002601023.1">
    <property type="nucleotide sequence ID" value="NC_012101.1"/>
</dbReference>
<keyword evidence="2" id="KW-0934">Plastid</keyword>
<keyword evidence="1" id="KW-1133">Transmembrane helix</keyword>
<feature type="transmembrane region" description="Helical" evidence="1">
    <location>
        <begin position="72"/>
        <end position="92"/>
    </location>
</feature>
<protein>
    <submittedName>
        <fullName evidence="2">Hypothetical chloroplast RF1</fullName>
    </submittedName>
</protein>
<name>C0JWL8_MONSK</name>
<evidence type="ECO:0000256" key="1">
    <source>
        <dbReference type="SAM" id="Phobius"/>
    </source>
</evidence>
<organism evidence="2">
    <name type="scientific">Monomastix sp. (strain OKE-1)</name>
    <dbReference type="NCBI Taxonomy" id="141716"/>
    <lineage>
        <taxon>Eukaryota</taxon>
        <taxon>Viridiplantae</taxon>
        <taxon>Chlorophyta</taxon>
        <taxon>Mamiellophyceae</taxon>
        <taxon>Monomastigales</taxon>
        <taxon>Monomastigaceae</taxon>
        <taxon>Monomastix</taxon>
    </lineage>
</organism>
<keyword evidence="2" id="KW-0150">Chloroplast</keyword>
<feature type="transmembrane region" description="Helical" evidence="1">
    <location>
        <begin position="42"/>
        <end position="60"/>
    </location>
</feature>
<evidence type="ECO:0000313" key="2">
    <source>
        <dbReference type="EMBL" id="ACK36880.1"/>
    </source>
</evidence>
<accession>C0JWL8</accession>